<dbReference type="PROSITE" id="PS51257">
    <property type="entry name" value="PROKAR_LIPOPROTEIN"/>
    <property type="match status" value="1"/>
</dbReference>
<dbReference type="SUPFAM" id="SSF56574">
    <property type="entry name" value="Serpins"/>
    <property type="match status" value="1"/>
</dbReference>
<dbReference type="AlphaFoldDB" id="A0A6N7EK79"/>
<dbReference type="Proteomes" id="UP000437709">
    <property type="component" value="Unassembled WGS sequence"/>
</dbReference>
<evidence type="ECO:0000313" key="4">
    <source>
        <dbReference type="Proteomes" id="UP000437709"/>
    </source>
</evidence>
<dbReference type="InterPro" id="IPR000215">
    <property type="entry name" value="Serpin_fam"/>
</dbReference>
<evidence type="ECO:0000256" key="1">
    <source>
        <dbReference type="RuleBase" id="RU000411"/>
    </source>
</evidence>
<gene>
    <name evidence="3" type="ORF">GB881_16195</name>
</gene>
<dbReference type="InterPro" id="IPR042185">
    <property type="entry name" value="Serpin_sf_2"/>
</dbReference>
<keyword evidence="4" id="KW-1185">Reference proteome</keyword>
<dbReference type="PANTHER" id="PTHR11461">
    <property type="entry name" value="SERINE PROTEASE INHIBITOR, SERPIN"/>
    <property type="match status" value="1"/>
</dbReference>
<sequence>MGPGAGRRRRRATVATGVVVAVVLGACAAADAGVELRSDVERDAVVLSETSDVVSVVEATTALGVGLLAPDSTENQLISPASVAVALSMLAEGARGDSAAELDRLLGAAGQDRTDAFNALQSAMQEYDGAPDVDDDDLPDVPLLHLANGIVVDEDRTVEDEFLDRLAAGYDAGVRVAELSDASGKAALDAWVRKHTGGRVEASAIRPDPDLYLVLQNAVVLAARWEAPFEAGMTRDLPFTLGTGDEIELATMVRRGDMVYADDGPWQAVRLPYTEAFAMDVVLPTEGTAPTELTADDWATLDAAFATPQQSEVLLALPKVDMATSTSLLEPLEALGLTSLFTFGRADLTGIAPDLFVSAVAHQATLTMDEEGTVAAAVTEIGAEAGAAPEPTEPVEMTVDRPFAIRVVHIETGWPLFLGAVQDPRG</sequence>
<organism evidence="3 4">
    <name type="scientific">Georgenia subflava</name>
    <dbReference type="NCBI Taxonomy" id="1622177"/>
    <lineage>
        <taxon>Bacteria</taxon>
        <taxon>Bacillati</taxon>
        <taxon>Actinomycetota</taxon>
        <taxon>Actinomycetes</taxon>
        <taxon>Micrococcales</taxon>
        <taxon>Bogoriellaceae</taxon>
        <taxon>Georgenia</taxon>
    </lineage>
</organism>
<dbReference type="InterPro" id="IPR036186">
    <property type="entry name" value="Serpin_sf"/>
</dbReference>
<name>A0A6N7EK79_9MICO</name>
<protein>
    <submittedName>
        <fullName evidence="3">Serpin family protein</fullName>
    </submittedName>
</protein>
<dbReference type="GO" id="GO:0005615">
    <property type="term" value="C:extracellular space"/>
    <property type="evidence" value="ECO:0007669"/>
    <property type="project" value="InterPro"/>
</dbReference>
<reference evidence="3 4" key="1">
    <citation type="submission" date="2019-10" db="EMBL/GenBank/DDBJ databases">
        <title>Georgenia wutianyii sp. nov. and Georgenia yuyongxinii sp. nov. isolated from plateau pika (Ochotona curzoniae) in the Qinghai-Tibet plateau of China.</title>
        <authorList>
            <person name="Tian Z."/>
        </authorList>
    </citation>
    <scope>NUCLEOTIDE SEQUENCE [LARGE SCALE GENOMIC DNA]</scope>
    <source>
        <strain evidence="3 4">JCM 19765</strain>
    </source>
</reference>
<evidence type="ECO:0000313" key="3">
    <source>
        <dbReference type="EMBL" id="MPV38559.1"/>
    </source>
</evidence>
<dbReference type="EMBL" id="WHPC01000089">
    <property type="protein sequence ID" value="MPV38559.1"/>
    <property type="molecule type" value="Genomic_DNA"/>
</dbReference>
<dbReference type="OrthoDB" id="9764871at2"/>
<comment type="caution">
    <text evidence="3">The sequence shown here is derived from an EMBL/GenBank/DDBJ whole genome shotgun (WGS) entry which is preliminary data.</text>
</comment>
<dbReference type="PANTHER" id="PTHR11461:SF211">
    <property type="entry name" value="GH10112P-RELATED"/>
    <property type="match status" value="1"/>
</dbReference>
<dbReference type="Gene3D" id="3.30.497.10">
    <property type="entry name" value="Antithrombin, subunit I, domain 2"/>
    <property type="match status" value="1"/>
</dbReference>
<dbReference type="GO" id="GO:0004867">
    <property type="term" value="F:serine-type endopeptidase inhibitor activity"/>
    <property type="evidence" value="ECO:0007669"/>
    <property type="project" value="InterPro"/>
</dbReference>
<dbReference type="RefSeq" id="WP_152195444.1">
    <property type="nucleotide sequence ID" value="NZ_VUKD01000003.1"/>
</dbReference>
<dbReference type="InterPro" id="IPR042178">
    <property type="entry name" value="Serpin_sf_1"/>
</dbReference>
<dbReference type="SMART" id="SM00093">
    <property type="entry name" value="SERPIN"/>
    <property type="match status" value="1"/>
</dbReference>
<comment type="similarity">
    <text evidence="1">Belongs to the serpin family.</text>
</comment>
<feature type="domain" description="Serpin" evidence="2">
    <location>
        <begin position="65"/>
        <end position="424"/>
    </location>
</feature>
<dbReference type="InterPro" id="IPR023796">
    <property type="entry name" value="Serpin_dom"/>
</dbReference>
<evidence type="ECO:0000259" key="2">
    <source>
        <dbReference type="SMART" id="SM00093"/>
    </source>
</evidence>
<dbReference type="Gene3D" id="2.30.39.10">
    <property type="entry name" value="Alpha-1-antitrypsin, domain 1"/>
    <property type="match status" value="1"/>
</dbReference>
<accession>A0A6N7EK79</accession>
<proteinExistence type="inferred from homology"/>
<dbReference type="Pfam" id="PF00079">
    <property type="entry name" value="Serpin"/>
    <property type="match status" value="1"/>
</dbReference>